<organism evidence="1 2">
    <name type="scientific">Necator americanus</name>
    <name type="common">Human hookworm</name>
    <dbReference type="NCBI Taxonomy" id="51031"/>
    <lineage>
        <taxon>Eukaryota</taxon>
        <taxon>Metazoa</taxon>
        <taxon>Ecdysozoa</taxon>
        <taxon>Nematoda</taxon>
        <taxon>Chromadorea</taxon>
        <taxon>Rhabditida</taxon>
        <taxon>Rhabditina</taxon>
        <taxon>Rhabditomorpha</taxon>
        <taxon>Strongyloidea</taxon>
        <taxon>Ancylostomatidae</taxon>
        <taxon>Bunostominae</taxon>
        <taxon>Necator</taxon>
    </lineage>
</organism>
<evidence type="ECO:0000313" key="1">
    <source>
        <dbReference type="EMBL" id="KAK6734949.1"/>
    </source>
</evidence>
<comment type="caution">
    <text evidence="1">The sequence shown here is derived from an EMBL/GenBank/DDBJ whole genome shotgun (WGS) entry which is preliminary data.</text>
</comment>
<evidence type="ECO:0008006" key="3">
    <source>
        <dbReference type="Google" id="ProtNLM"/>
    </source>
</evidence>
<accession>A0ABR1C8X1</accession>
<gene>
    <name evidence="1" type="primary">Necator_chrII.g6051</name>
    <name evidence="1" type="ORF">RB195_018258</name>
</gene>
<keyword evidence="2" id="KW-1185">Reference proteome</keyword>
<sequence length="232" mass="26228">MFRTATRVKSDVQERIDAVNLAQRIATSNGYIADWPLLIAQRDLCHDDSKKINFCLRFITDDLSKAIRASLVRCGLDDQVRNVEIPPTHLKKQLVRNRMYDRICMSQNCVICSFGKAGDCMFSGVVYLISCKTCSGEYFGEKGRPLCVRIKEHLDGMKHSNAAIPLGTHRRKCHGNAPFCIAATILPYEPEIVACRTLEAFWINAKSSEMNRKEECIVVTNELALYQDLCGF</sequence>
<proteinExistence type="predicted"/>
<dbReference type="EMBL" id="JAVFWL010000002">
    <property type="protein sequence ID" value="KAK6734949.1"/>
    <property type="molecule type" value="Genomic_DNA"/>
</dbReference>
<protein>
    <recommendedName>
        <fullName evidence="3">GIY-YIG domain-containing protein</fullName>
    </recommendedName>
</protein>
<reference evidence="1 2" key="1">
    <citation type="submission" date="2023-08" db="EMBL/GenBank/DDBJ databases">
        <title>A Necator americanus chromosomal reference genome.</title>
        <authorList>
            <person name="Ilik V."/>
            <person name="Petrzelkova K.J."/>
            <person name="Pardy F."/>
            <person name="Fuh T."/>
            <person name="Niatou-Singa F.S."/>
            <person name="Gouil Q."/>
            <person name="Baker L."/>
            <person name="Ritchie M.E."/>
            <person name="Jex A.R."/>
            <person name="Gazzola D."/>
            <person name="Li H."/>
            <person name="Toshio Fujiwara R."/>
            <person name="Zhan B."/>
            <person name="Aroian R.V."/>
            <person name="Pafco B."/>
            <person name="Schwarz E.M."/>
        </authorList>
    </citation>
    <scope>NUCLEOTIDE SEQUENCE [LARGE SCALE GENOMIC DNA]</scope>
    <source>
        <strain evidence="1 2">Aroian</strain>
        <tissue evidence="1">Whole animal</tissue>
    </source>
</reference>
<name>A0ABR1C8X1_NECAM</name>
<evidence type="ECO:0000313" key="2">
    <source>
        <dbReference type="Proteomes" id="UP001303046"/>
    </source>
</evidence>
<dbReference type="Proteomes" id="UP001303046">
    <property type="component" value="Unassembled WGS sequence"/>
</dbReference>